<evidence type="ECO:0008006" key="4">
    <source>
        <dbReference type="Google" id="ProtNLM"/>
    </source>
</evidence>
<sequence length="166" mass="19794">MGAWGTSYFDNDMACDCWAELKHEKTENALDQLLSNLKTVAENNSYIENDETESIIVCSLLIIMFSFNNWINEMFNEKDIPKYIQEEINQFLIRYQKDWDENYKNKRIEIGNEESKSLTIPQLANLSLQKVLNPKISESCELWEETNYYDEWKQRIQILIDKLEKM</sequence>
<protein>
    <recommendedName>
        <fullName evidence="4">DUF4259 domain-containing protein</fullName>
    </recommendedName>
</protein>
<dbReference type="VEuPathDB" id="FungiDB:CD36_73480"/>
<evidence type="ECO:0000313" key="3">
    <source>
        <dbReference type="Proteomes" id="UP000002605"/>
    </source>
</evidence>
<dbReference type="HOGENOM" id="CLU_1602466_0_0_1"/>
<organism evidence="2 3">
    <name type="scientific">Candida dubliniensis (strain CD36 / ATCC MYA-646 / CBS 7987 / NCPF 3949 / NRRL Y-17841)</name>
    <name type="common">Yeast</name>
    <dbReference type="NCBI Taxonomy" id="573826"/>
    <lineage>
        <taxon>Eukaryota</taxon>
        <taxon>Fungi</taxon>
        <taxon>Dikarya</taxon>
        <taxon>Ascomycota</taxon>
        <taxon>Saccharomycotina</taxon>
        <taxon>Pichiomycetes</taxon>
        <taxon>Debaryomycetaceae</taxon>
        <taxon>Candida/Lodderomyces clade</taxon>
        <taxon>Candida</taxon>
    </lineage>
</organism>
<dbReference type="Proteomes" id="UP000002605">
    <property type="component" value="Chromosome 7"/>
</dbReference>
<dbReference type="RefSeq" id="XP_002421555.1">
    <property type="nucleotide sequence ID" value="XM_002421510.1"/>
</dbReference>
<proteinExistence type="predicted"/>
<dbReference type="eggNOG" id="ENOG502R5HE">
    <property type="taxonomic scope" value="Eukaryota"/>
</dbReference>
<dbReference type="AlphaFoldDB" id="B9WJT9"/>
<evidence type="ECO:0000313" key="1">
    <source>
        <dbReference type="CGD" id="CAL0000161150"/>
    </source>
</evidence>
<name>B9WJT9_CANDC</name>
<dbReference type="GeneID" id="8049246"/>
<dbReference type="KEGG" id="cdu:CD36_73480"/>
<dbReference type="InterPro" id="IPR025355">
    <property type="entry name" value="DUF4259"/>
</dbReference>
<dbReference type="Pfam" id="PF14078">
    <property type="entry name" value="DUF4259"/>
    <property type="match status" value="1"/>
</dbReference>
<gene>
    <name evidence="1" type="ordered locus">Cd36_73480</name>
    <name evidence="2" type="ORF">CD36_73480</name>
</gene>
<reference evidence="2 3" key="1">
    <citation type="journal article" date="2009" name="Genome Res.">
        <title>Comparative genomics of the fungal pathogens Candida dubliniensis and Candida albicans.</title>
        <authorList>
            <person name="Jackson A.P."/>
            <person name="Gamble J.A."/>
            <person name="Yeomans T."/>
            <person name="Moran G.P."/>
            <person name="Saunders D."/>
            <person name="Harris D."/>
            <person name="Aslett M."/>
            <person name="Barrell J.F."/>
            <person name="Butler G."/>
            <person name="Citiulo F."/>
            <person name="Coleman D.C."/>
            <person name="de Groot P.W.J."/>
            <person name="Goodwin T.J."/>
            <person name="Quail M.A."/>
            <person name="McQuillan J."/>
            <person name="Munro C.A."/>
            <person name="Pain A."/>
            <person name="Poulter R.T."/>
            <person name="Rajandream M.A."/>
            <person name="Renauld H."/>
            <person name="Spiering M.J."/>
            <person name="Tivey A."/>
            <person name="Gow N.A.R."/>
            <person name="Barrell B."/>
            <person name="Sullivan D.J."/>
            <person name="Berriman M."/>
        </authorList>
    </citation>
    <scope>NUCLEOTIDE SEQUENCE [LARGE SCALE GENOMIC DNA]</scope>
    <source>
        <strain evidence="3">CD36 / ATCC MYA-646 / CBS 7987 / NCPF 3949 / NRRL Y-17841</strain>
    </source>
</reference>
<keyword evidence="3" id="KW-1185">Reference proteome</keyword>
<evidence type="ECO:0000313" key="2">
    <source>
        <dbReference type="EMBL" id="CAX40897.1"/>
    </source>
</evidence>
<dbReference type="OrthoDB" id="4008472at2759"/>
<accession>B9WJT9</accession>
<dbReference type="EMBL" id="FM992694">
    <property type="protein sequence ID" value="CAX40897.1"/>
    <property type="molecule type" value="Genomic_DNA"/>
</dbReference>
<dbReference type="CGD" id="CAL0000161150">
    <property type="gene designation" value="Cd36_73480"/>
</dbReference>